<dbReference type="AlphaFoldDB" id="A0A382RW93"/>
<evidence type="ECO:0000313" key="1">
    <source>
        <dbReference type="EMBL" id="SVD01425.1"/>
    </source>
</evidence>
<sequence>MKNIGFARYLQSAVLGIFFVFSFCSNSEAFDFSDLDALVKKYVTPKTLEWVRLN</sequence>
<reference evidence="1" key="1">
    <citation type="submission" date="2018-05" db="EMBL/GenBank/DDBJ databases">
        <authorList>
            <person name="Lanie J.A."/>
            <person name="Ng W.-L."/>
            <person name="Kazmierczak K.M."/>
            <person name="Andrzejewski T.M."/>
            <person name="Davidsen T.M."/>
            <person name="Wayne K.J."/>
            <person name="Tettelin H."/>
            <person name="Glass J.I."/>
            <person name="Rusch D."/>
            <person name="Podicherti R."/>
            <person name="Tsui H.-C.T."/>
            <person name="Winkler M.E."/>
        </authorList>
    </citation>
    <scope>NUCLEOTIDE SEQUENCE</scope>
</reference>
<dbReference type="EMBL" id="UINC01124343">
    <property type="protein sequence ID" value="SVD01425.1"/>
    <property type="molecule type" value="Genomic_DNA"/>
</dbReference>
<name>A0A382RW93_9ZZZZ</name>
<gene>
    <name evidence="1" type="ORF">METZ01_LOCUS354279</name>
</gene>
<proteinExistence type="predicted"/>
<organism evidence="1">
    <name type="scientific">marine metagenome</name>
    <dbReference type="NCBI Taxonomy" id="408172"/>
    <lineage>
        <taxon>unclassified sequences</taxon>
        <taxon>metagenomes</taxon>
        <taxon>ecological metagenomes</taxon>
    </lineage>
</organism>
<feature type="non-terminal residue" evidence="1">
    <location>
        <position position="54"/>
    </location>
</feature>
<protein>
    <submittedName>
        <fullName evidence="1">Uncharacterized protein</fullName>
    </submittedName>
</protein>
<accession>A0A382RW93</accession>